<dbReference type="EMBL" id="JBHMEY010000018">
    <property type="protein sequence ID" value="MFB9096603.1"/>
    <property type="molecule type" value="Genomic_DNA"/>
</dbReference>
<dbReference type="RefSeq" id="WP_236455790.1">
    <property type="nucleotide sequence ID" value="NZ_CBCSGE010000002.1"/>
</dbReference>
<evidence type="ECO:0000313" key="2">
    <source>
        <dbReference type="Proteomes" id="UP001589607"/>
    </source>
</evidence>
<accession>A0ABV5GMQ7</accession>
<organism evidence="1 2">
    <name type="scientific">Flavobacterium jumunjinense</name>
    <dbReference type="NCBI Taxonomy" id="998845"/>
    <lineage>
        <taxon>Bacteria</taxon>
        <taxon>Pseudomonadati</taxon>
        <taxon>Bacteroidota</taxon>
        <taxon>Flavobacteriia</taxon>
        <taxon>Flavobacteriales</taxon>
        <taxon>Flavobacteriaceae</taxon>
        <taxon>Flavobacterium</taxon>
    </lineage>
</organism>
<gene>
    <name evidence="1" type="ORF">ACFFVF_08765</name>
</gene>
<proteinExistence type="predicted"/>
<dbReference type="Proteomes" id="UP001589607">
    <property type="component" value="Unassembled WGS sequence"/>
</dbReference>
<name>A0ABV5GMQ7_9FLAO</name>
<comment type="caution">
    <text evidence="1">The sequence shown here is derived from an EMBL/GenBank/DDBJ whole genome shotgun (WGS) entry which is preliminary data.</text>
</comment>
<protein>
    <submittedName>
        <fullName evidence="1">Uncharacterized protein</fullName>
    </submittedName>
</protein>
<reference evidence="1 2" key="1">
    <citation type="submission" date="2024-09" db="EMBL/GenBank/DDBJ databases">
        <authorList>
            <person name="Sun Q."/>
            <person name="Mori K."/>
        </authorList>
    </citation>
    <scope>NUCLEOTIDE SEQUENCE [LARGE SCALE GENOMIC DNA]</scope>
    <source>
        <strain evidence="1 2">CECT 7955</strain>
    </source>
</reference>
<keyword evidence="2" id="KW-1185">Reference proteome</keyword>
<evidence type="ECO:0000313" key="1">
    <source>
        <dbReference type="EMBL" id="MFB9096603.1"/>
    </source>
</evidence>
<sequence>MSTILNRNIIETSNFSNQLLGPFSFIVHKLSGEGDFIAEIYEQGRLISRFSIICSKDFRETQEHVDLSLANNQLIKNTLRLNNENGYVLFYNSKEYKDHQIVIKKGNTIEFDSTNPSSKDLFGLNLLKPGQYKLSSASLKTDLILDVKYPTLDEAQIGRATGSIQLDATKVLGNKSQTILPNQGLVFNFADNFKDFKIEFVKENQPKVNKTIIDELKAKANLTSKKNKKDRVIKKYSLKK</sequence>